<evidence type="ECO:0000256" key="5">
    <source>
        <dbReference type="ARBA" id="ARBA00022842"/>
    </source>
</evidence>
<keyword evidence="1 10" id="KW-0540">Nuclease</keyword>
<organism evidence="11 12">
    <name type="scientific">Beggiatoa alba B18LD</name>
    <dbReference type="NCBI Taxonomy" id="395493"/>
    <lineage>
        <taxon>Bacteria</taxon>
        <taxon>Pseudomonadati</taxon>
        <taxon>Pseudomonadota</taxon>
        <taxon>Gammaproteobacteria</taxon>
        <taxon>Thiotrichales</taxon>
        <taxon>Thiotrichaceae</taxon>
        <taxon>Beggiatoa</taxon>
    </lineage>
</organism>
<dbReference type="InterPro" id="IPR042206">
    <property type="entry name" value="CRISPR-assoc_Cas1_C"/>
</dbReference>
<comment type="similarity">
    <text evidence="10">Belongs to the CRISPR-associated endonuclease Cas1 family.</text>
</comment>
<dbReference type="InterPro" id="IPR050646">
    <property type="entry name" value="Cas1"/>
</dbReference>
<evidence type="ECO:0000256" key="3">
    <source>
        <dbReference type="ARBA" id="ARBA00022759"/>
    </source>
</evidence>
<accession>I3CJV3</accession>
<evidence type="ECO:0000256" key="10">
    <source>
        <dbReference type="HAMAP-Rule" id="MF_01470"/>
    </source>
</evidence>
<keyword evidence="4 10" id="KW-0378">Hydrolase</keyword>
<dbReference type="GO" id="GO:0016787">
    <property type="term" value="F:hydrolase activity"/>
    <property type="evidence" value="ECO:0007669"/>
    <property type="project" value="UniProtKB-KW"/>
</dbReference>
<reference evidence="11 12" key="1">
    <citation type="submission" date="2011-11" db="EMBL/GenBank/DDBJ databases">
        <title>Improved High-Quality Draft sequence of Beggiatoa alba B18lD.</title>
        <authorList>
            <consortium name="US DOE Joint Genome Institute"/>
            <person name="Lucas S."/>
            <person name="Han J."/>
            <person name="Lapidus A."/>
            <person name="Cheng J.-F."/>
            <person name="Goodwin L."/>
            <person name="Pitluck S."/>
            <person name="Peters L."/>
            <person name="Mikhailova N."/>
            <person name="Held B."/>
            <person name="Detter J.C."/>
            <person name="Han C."/>
            <person name="Tapia R."/>
            <person name="Land M."/>
            <person name="Hauser L."/>
            <person name="Kyrpides N."/>
            <person name="Ivanova N."/>
            <person name="Pagani I."/>
            <person name="Samuel K."/>
            <person name="Teske A."/>
            <person name="Mueller J."/>
            <person name="Woyke T."/>
        </authorList>
    </citation>
    <scope>NUCLEOTIDE SEQUENCE [LARGE SCALE GENOMIC DNA]</scope>
    <source>
        <strain evidence="11 12">B18LD</strain>
    </source>
</reference>
<comment type="subunit">
    <text evidence="9 10">Homodimer, forms a heterotetramer with a Cas2 homodimer.</text>
</comment>
<dbReference type="NCBIfam" id="TIGR00287">
    <property type="entry name" value="cas1"/>
    <property type="match status" value="1"/>
</dbReference>
<dbReference type="InterPro" id="IPR002729">
    <property type="entry name" value="CRISPR-assoc_Cas1"/>
</dbReference>
<dbReference type="GO" id="GO:0051607">
    <property type="term" value="P:defense response to virus"/>
    <property type="evidence" value="ECO:0007669"/>
    <property type="project" value="UniProtKB-UniRule"/>
</dbReference>
<dbReference type="RefSeq" id="WP_002691489.1">
    <property type="nucleotide sequence ID" value="NZ_JH600070.1"/>
</dbReference>
<keyword evidence="6 10" id="KW-0051">Antiviral defense</keyword>
<keyword evidence="2 10" id="KW-0479">Metal-binding</keyword>
<dbReference type="HOGENOM" id="CLU_052779_1_1_6"/>
<feature type="binding site" evidence="10">
    <location>
        <position position="233"/>
    </location>
    <ligand>
        <name>Mn(2+)</name>
        <dbReference type="ChEBI" id="CHEBI:29035"/>
    </ligand>
</feature>
<evidence type="ECO:0000256" key="1">
    <source>
        <dbReference type="ARBA" id="ARBA00022722"/>
    </source>
</evidence>
<keyword evidence="3 10" id="KW-0255">Endonuclease</keyword>
<comment type="cofactor">
    <cofactor evidence="10">
        <name>Mg(2+)</name>
        <dbReference type="ChEBI" id="CHEBI:18420"/>
    </cofactor>
    <cofactor evidence="10">
        <name>Mn(2+)</name>
        <dbReference type="ChEBI" id="CHEBI:29035"/>
    </cofactor>
</comment>
<evidence type="ECO:0000256" key="7">
    <source>
        <dbReference type="ARBA" id="ARBA00023125"/>
    </source>
</evidence>
<dbReference type="GO" id="GO:0004519">
    <property type="term" value="F:endonuclease activity"/>
    <property type="evidence" value="ECO:0007669"/>
    <property type="project" value="UniProtKB-UniRule"/>
</dbReference>
<evidence type="ECO:0000313" key="12">
    <source>
        <dbReference type="Proteomes" id="UP000005744"/>
    </source>
</evidence>
<keyword evidence="5 10" id="KW-0460">Magnesium</keyword>
<evidence type="ECO:0000256" key="4">
    <source>
        <dbReference type="ARBA" id="ARBA00022801"/>
    </source>
</evidence>
<feature type="binding site" evidence="10">
    <location>
        <position position="153"/>
    </location>
    <ligand>
        <name>Mn(2+)</name>
        <dbReference type="ChEBI" id="CHEBI:29035"/>
    </ligand>
</feature>
<dbReference type="Gene3D" id="3.100.10.20">
    <property type="entry name" value="CRISPR-associated endonuclease Cas1, N-terminal domain"/>
    <property type="match status" value="1"/>
</dbReference>
<dbReference type="GO" id="GO:0046872">
    <property type="term" value="F:metal ion binding"/>
    <property type="evidence" value="ECO:0007669"/>
    <property type="project" value="UniProtKB-UniRule"/>
</dbReference>
<feature type="binding site" evidence="10">
    <location>
        <position position="218"/>
    </location>
    <ligand>
        <name>Mn(2+)</name>
        <dbReference type="ChEBI" id="CHEBI:29035"/>
    </ligand>
</feature>
<dbReference type="Proteomes" id="UP000005744">
    <property type="component" value="Unassembled WGS sequence"/>
</dbReference>
<comment type="function">
    <text evidence="10">CRISPR (clustered regularly interspaced short palindromic repeat), is an adaptive immune system that provides protection against mobile genetic elements (viruses, transposable elements and conjugative plasmids). CRISPR clusters contain spacers, sequences complementary to antecedent mobile elements, and target invading nucleic acids. CRISPR clusters are transcribed and processed into CRISPR RNA (crRNA). Acts as a dsDNA endonuclease. Involved in the integration of spacer DNA into the CRISPR cassette.</text>
</comment>
<dbReference type="eggNOG" id="COG1518">
    <property type="taxonomic scope" value="Bacteria"/>
</dbReference>
<evidence type="ECO:0000256" key="2">
    <source>
        <dbReference type="ARBA" id="ARBA00022723"/>
    </source>
</evidence>
<keyword evidence="7 10" id="KW-0238">DNA-binding</keyword>
<dbReference type="EMBL" id="JH600070">
    <property type="protein sequence ID" value="EIJ43896.1"/>
    <property type="molecule type" value="Genomic_DNA"/>
</dbReference>
<dbReference type="GO" id="GO:0043571">
    <property type="term" value="P:maintenance of CRISPR repeat elements"/>
    <property type="evidence" value="ECO:0007669"/>
    <property type="project" value="UniProtKB-UniRule"/>
</dbReference>
<dbReference type="Pfam" id="PF01867">
    <property type="entry name" value="Cas_Cas1"/>
    <property type="match status" value="1"/>
</dbReference>
<gene>
    <name evidence="10" type="primary">cas1</name>
    <name evidence="11" type="ORF">BegalDRAFT_3070</name>
</gene>
<dbReference type="Gene3D" id="1.20.120.920">
    <property type="entry name" value="CRISPR-associated endonuclease Cas1, C-terminal domain"/>
    <property type="match status" value="1"/>
</dbReference>
<dbReference type="HAMAP" id="MF_01470">
    <property type="entry name" value="Cas1"/>
    <property type="match status" value="1"/>
</dbReference>
<dbReference type="OrthoDB" id="9803119at2"/>
<proteinExistence type="inferred from homology"/>
<sequence length="316" mass="35461">MTAMTLLVDRRDAELSLSSNRQVVCLRYPDGDIFRIGINALKQIVVQGEVNLPTSLLRALHTVGVSVVLLPAHGAGEGIYLFPQSSRNIDLRLAQYRAFADDSARLALAKLMVVEKIEAQIQWLGHHQIVHQLAPMVRQVQQASDIAVLMGIEGSVAQIYFEKWRTLWADTWGFKARNRRPPRDPVNTLLSLGYTLAGHSVGQLVVSHGLELGIGFLHVPYRGRPSLALDVLERVRPFVDEWLWQQVEAGLLSPADFFVGKEGACSLEKSGRSRFYGAWYGEAEDFLQQPMRDSLAVLLNKLRQYRVIHPTAEIME</sequence>
<dbReference type="CDD" id="cd09634">
    <property type="entry name" value="Cas1_I-II-III"/>
    <property type="match status" value="1"/>
</dbReference>
<dbReference type="GO" id="GO:0003677">
    <property type="term" value="F:DNA binding"/>
    <property type="evidence" value="ECO:0007669"/>
    <property type="project" value="UniProtKB-KW"/>
</dbReference>
<dbReference type="InterPro" id="IPR042211">
    <property type="entry name" value="CRISPR-assoc_Cas1_N"/>
</dbReference>
<keyword evidence="12" id="KW-1185">Reference proteome</keyword>
<evidence type="ECO:0000256" key="6">
    <source>
        <dbReference type="ARBA" id="ARBA00023118"/>
    </source>
</evidence>
<protein>
    <recommendedName>
        <fullName evidence="10">CRISPR-associated endonuclease Cas1</fullName>
        <ecNumber evidence="10">3.1.-.-</ecNumber>
    </recommendedName>
</protein>
<name>I3CJV3_9GAMM</name>
<evidence type="ECO:0000313" key="11">
    <source>
        <dbReference type="EMBL" id="EIJ43896.1"/>
    </source>
</evidence>
<dbReference type="STRING" id="395493.BegalDRAFT_3070"/>
<dbReference type="PANTHER" id="PTHR34353:SF2">
    <property type="entry name" value="CRISPR-ASSOCIATED ENDONUCLEASE CAS1 1"/>
    <property type="match status" value="1"/>
</dbReference>
<keyword evidence="8 10" id="KW-0464">Manganese</keyword>
<dbReference type="AlphaFoldDB" id="I3CJV3"/>
<evidence type="ECO:0000256" key="9">
    <source>
        <dbReference type="ARBA" id="ARBA00038592"/>
    </source>
</evidence>
<dbReference type="EC" id="3.1.-.-" evidence="10"/>
<evidence type="ECO:0000256" key="8">
    <source>
        <dbReference type="ARBA" id="ARBA00023211"/>
    </source>
</evidence>
<dbReference type="PANTHER" id="PTHR34353">
    <property type="entry name" value="CRISPR-ASSOCIATED ENDONUCLEASE CAS1 1"/>
    <property type="match status" value="1"/>
</dbReference>